<dbReference type="InterPro" id="IPR046351">
    <property type="entry name" value="UTP4"/>
</dbReference>
<dbReference type="AlphaFoldDB" id="A0A9W8DRV6"/>
<dbReference type="PANTHER" id="PTHR44163">
    <property type="entry name" value="U3 SMALL NUCLEOLAR RNA-ASSOCIATED PROTEIN 4 HOMOLOG"/>
    <property type="match status" value="1"/>
</dbReference>
<accession>A0A9W8DRV6</accession>
<dbReference type="InterPro" id="IPR001680">
    <property type="entry name" value="WD40_rpt"/>
</dbReference>
<feature type="compositionally biased region" description="Basic and acidic residues" evidence="2">
    <location>
        <begin position="317"/>
        <end position="329"/>
    </location>
</feature>
<feature type="region of interest" description="Disordered" evidence="2">
    <location>
        <begin position="776"/>
        <end position="825"/>
    </location>
</feature>
<proteinExistence type="predicted"/>
<dbReference type="EMBL" id="JANBPU010000015">
    <property type="protein sequence ID" value="KAJ1920280.1"/>
    <property type="molecule type" value="Genomic_DNA"/>
</dbReference>
<evidence type="ECO:0000313" key="3">
    <source>
        <dbReference type="EMBL" id="KAJ1920280.1"/>
    </source>
</evidence>
<name>A0A9W8DRV6_9FUNG</name>
<dbReference type="GO" id="GO:0034455">
    <property type="term" value="C:t-UTP complex"/>
    <property type="evidence" value="ECO:0007669"/>
    <property type="project" value="TreeGrafter"/>
</dbReference>
<dbReference type="Pfam" id="PF00400">
    <property type="entry name" value="WD40"/>
    <property type="match status" value="2"/>
</dbReference>
<dbReference type="Proteomes" id="UP001150538">
    <property type="component" value="Unassembled WGS sequence"/>
</dbReference>
<dbReference type="GO" id="GO:0000462">
    <property type="term" value="P:maturation of SSU-rRNA from tricistronic rRNA transcript (SSU-rRNA, 5.8S rRNA, LSU-rRNA)"/>
    <property type="evidence" value="ECO:0007669"/>
    <property type="project" value="InterPro"/>
</dbReference>
<dbReference type="GO" id="GO:0003723">
    <property type="term" value="F:RNA binding"/>
    <property type="evidence" value="ECO:0007669"/>
    <property type="project" value="TreeGrafter"/>
</dbReference>
<dbReference type="PROSITE" id="PS50082">
    <property type="entry name" value="WD_REPEATS_2"/>
    <property type="match status" value="1"/>
</dbReference>
<keyword evidence="4" id="KW-1185">Reference proteome</keyword>
<dbReference type="Gene3D" id="2.130.10.10">
    <property type="entry name" value="YVTN repeat-like/Quinoprotein amine dehydrogenase"/>
    <property type="match status" value="3"/>
</dbReference>
<evidence type="ECO:0000256" key="1">
    <source>
        <dbReference type="PROSITE-ProRule" id="PRU00221"/>
    </source>
</evidence>
<protein>
    <submittedName>
        <fullName evidence="3">U3 small nucleolar RNA-associated protein</fullName>
    </submittedName>
</protein>
<feature type="compositionally biased region" description="Low complexity" evidence="2">
    <location>
        <begin position="70"/>
        <end position="87"/>
    </location>
</feature>
<feature type="region of interest" description="Disordered" evidence="2">
    <location>
        <begin position="65"/>
        <end position="87"/>
    </location>
</feature>
<dbReference type="SUPFAM" id="SSF50978">
    <property type="entry name" value="WD40 repeat-like"/>
    <property type="match status" value="2"/>
</dbReference>
<feature type="compositionally biased region" description="Acidic residues" evidence="2">
    <location>
        <begin position="792"/>
        <end position="803"/>
    </location>
</feature>
<evidence type="ECO:0000256" key="2">
    <source>
        <dbReference type="SAM" id="MobiDB-lite"/>
    </source>
</evidence>
<dbReference type="PANTHER" id="PTHR44163:SF1">
    <property type="entry name" value="U3 SMALL NUCLEOLAR RNA-ASSOCIATED PROTEIN 4 HOMOLOG"/>
    <property type="match status" value="1"/>
</dbReference>
<evidence type="ECO:0000313" key="4">
    <source>
        <dbReference type="Proteomes" id="UP001150538"/>
    </source>
</evidence>
<dbReference type="GO" id="GO:0032040">
    <property type="term" value="C:small-subunit processome"/>
    <property type="evidence" value="ECO:0007669"/>
    <property type="project" value="TreeGrafter"/>
</dbReference>
<dbReference type="GO" id="GO:0030686">
    <property type="term" value="C:90S preribosome"/>
    <property type="evidence" value="ECO:0007669"/>
    <property type="project" value="InterPro"/>
</dbReference>
<reference evidence="3" key="1">
    <citation type="submission" date="2022-07" db="EMBL/GenBank/DDBJ databases">
        <title>Phylogenomic reconstructions and comparative analyses of Kickxellomycotina fungi.</title>
        <authorList>
            <person name="Reynolds N.K."/>
            <person name="Stajich J.E."/>
            <person name="Barry K."/>
            <person name="Grigoriev I.V."/>
            <person name="Crous P."/>
            <person name="Smith M.E."/>
        </authorList>
    </citation>
    <scope>NUCLEOTIDE SEQUENCE</scope>
    <source>
        <strain evidence="3">NBRC 100468</strain>
    </source>
</reference>
<dbReference type="InterPro" id="IPR036322">
    <property type="entry name" value="WD40_repeat_dom_sf"/>
</dbReference>
<sequence>MEVHRCRFGDYVPSAINSLAFAPPSAAHNVGSIKPGGIKYPYLAVGRANGDIEIWNTRAGFTLEKTIPGQGNNTTGNKNNSSSNKSQSLEVVVWTHQTKLTKDDLEIFDEPEEQESAINRLRQAPPRLFSAGLNAAIVEWDLATLNPKHVVDSYGGSVWCMAANNFQTMLAVGTEDGRVRLFDIADDTLEYVRSFDPIKSRILCISWIPGDEVIVTGSADGTIRKWDVESGHCISRMTVERDGNEPSLIWSILTLPDGTIVSGDSRGQVTFWDNKQDVVSQKFRSHEADILCLAADESGRIVYSSGVDPKITVYHRKNSDGPRHSDANKLHANRSGSRRSPKWIVAGFRRYHTHDVRALAVDTTRPVDVLVSGGVDTQLATCPATPFPEKPQRRMPCFPPMHSVVSIASDARLFMQRQNSSIKVWQLGSAQPASGDTMALLETGHDMPVLKLPKNVLRLDLKTSSALISSAISKNGSWIAASDNVLVRLFKVTKDDTHEDLFTVKKMAAFPPKNLVPKHLKFQNATRLAFTPDSKKLIVCTSESLIVVVDITKYEDDEFPVLKRFAHHRETEEEWDEDKENAEDSLTIIGSHPSNDSGIVILKQVRTINNIAISSDGRYLLTTDSLSYGHVFDLEKLEYHASLPQFGNTSTNPYTAIGFRCGQYSHQIVACTSDRNIFVWDAETKSLIDWSKKYSHDTFPKNFKNIGDKVSSIITNPAEPECIYLHAPMFICRVDLSKPPGDPRTLLNVTKRKRIEQGIFNQVSALRKAAKARAQLKLSKQSHKTTTSNGGGDDDDDDDDDDDGKNNKGGDQQSFMDVSEDGMDDDQEWEEMVVNRLNEAGIVADEIPNFGMLTRYQPIMASNFLKDNEMVVIERSWADLAVSLPPAFYRHKYGT</sequence>
<feature type="repeat" description="WD" evidence="1">
    <location>
        <begin position="195"/>
        <end position="236"/>
    </location>
</feature>
<comment type="caution">
    <text evidence="3">The sequence shown here is derived from an EMBL/GenBank/DDBJ whole genome shotgun (WGS) entry which is preliminary data.</text>
</comment>
<dbReference type="PROSITE" id="PS50294">
    <property type="entry name" value="WD_REPEATS_REGION"/>
    <property type="match status" value="1"/>
</dbReference>
<keyword evidence="1" id="KW-0853">WD repeat</keyword>
<dbReference type="InterPro" id="IPR015943">
    <property type="entry name" value="WD40/YVTN_repeat-like_dom_sf"/>
</dbReference>
<dbReference type="SMART" id="SM00320">
    <property type="entry name" value="WD40"/>
    <property type="match status" value="7"/>
</dbReference>
<feature type="region of interest" description="Disordered" evidence="2">
    <location>
        <begin position="315"/>
        <end position="338"/>
    </location>
</feature>
<dbReference type="OrthoDB" id="8883818at2759"/>
<organism evidence="3 4">
    <name type="scientific">Mycoemilia scoparia</name>
    <dbReference type="NCBI Taxonomy" id="417184"/>
    <lineage>
        <taxon>Eukaryota</taxon>
        <taxon>Fungi</taxon>
        <taxon>Fungi incertae sedis</taxon>
        <taxon>Zoopagomycota</taxon>
        <taxon>Kickxellomycotina</taxon>
        <taxon>Kickxellomycetes</taxon>
        <taxon>Kickxellales</taxon>
        <taxon>Kickxellaceae</taxon>
        <taxon>Mycoemilia</taxon>
    </lineage>
</organism>
<gene>
    <name evidence="3" type="primary">UTP4</name>
    <name evidence="3" type="ORF">H4219_001393</name>
</gene>